<reference evidence="5 6" key="2">
    <citation type="submission" date="2020-03" db="EMBL/GenBank/DDBJ databases">
        <authorList>
            <person name="Ichikawa N."/>
            <person name="Kimura A."/>
            <person name="Kitahashi Y."/>
            <person name="Uohara A."/>
        </authorList>
    </citation>
    <scope>NUCLEOTIDE SEQUENCE [LARGE SCALE GENOMIC DNA]</scope>
    <source>
        <strain evidence="5 6">NBRC 105367</strain>
    </source>
</reference>
<keyword evidence="3" id="KW-0804">Transcription</keyword>
<reference evidence="5 6" key="1">
    <citation type="submission" date="2020-03" db="EMBL/GenBank/DDBJ databases">
        <title>Whole genome shotgun sequence of Phytohabitans suffuscus NBRC 105367.</title>
        <authorList>
            <person name="Komaki H."/>
            <person name="Tamura T."/>
        </authorList>
    </citation>
    <scope>NUCLEOTIDE SEQUENCE [LARGE SCALE GENOMIC DNA]</scope>
    <source>
        <strain evidence="5 6">NBRC 105367</strain>
    </source>
</reference>
<organism evidence="5 6">
    <name type="scientific">Phytohabitans suffuscus</name>
    <dbReference type="NCBI Taxonomy" id="624315"/>
    <lineage>
        <taxon>Bacteria</taxon>
        <taxon>Bacillati</taxon>
        <taxon>Actinomycetota</taxon>
        <taxon>Actinomycetes</taxon>
        <taxon>Micromonosporales</taxon>
        <taxon>Micromonosporaceae</taxon>
    </lineage>
</organism>
<dbReference type="InterPro" id="IPR001034">
    <property type="entry name" value="DeoR_HTH"/>
</dbReference>
<protein>
    <submittedName>
        <fullName evidence="5">Transcriptional regulator</fullName>
    </submittedName>
</protein>
<dbReference type="PROSITE" id="PS51000">
    <property type="entry name" value="HTH_DEOR_2"/>
    <property type="match status" value="1"/>
</dbReference>
<dbReference type="KEGG" id="psuu:Psuf_028730"/>
<dbReference type="PRINTS" id="PR00037">
    <property type="entry name" value="HTHLACR"/>
</dbReference>
<dbReference type="InterPro" id="IPR037171">
    <property type="entry name" value="NagB/RpiA_transferase-like"/>
</dbReference>
<keyword evidence="6" id="KW-1185">Reference proteome</keyword>
<dbReference type="PANTHER" id="PTHR30363:SF44">
    <property type="entry name" value="AGA OPERON TRANSCRIPTIONAL REPRESSOR-RELATED"/>
    <property type="match status" value="1"/>
</dbReference>
<proteinExistence type="predicted"/>
<dbReference type="InterPro" id="IPR014036">
    <property type="entry name" value="DeoR-like_C"/>
</dbReference>
<dbReference type="Proteomes" id="UP000503011">
    <property type="component" value="Chromosome"/>
</dbReference>
<dbReference type="Pfam" id="PF00455">
    <property type="entry name" value="DeoRC"/>
    <property type="match status" value="1"/>
</dbReference>
<dbReference type="SMART" id="SM00420">
    <property type="entry name" value="HTH_DEOR"/>
    <property type="match status" value="1"/>
</dbReference>
<dbReference type="SUPFAM" id="SSF46785">
    <property type="entry name" value="Winged helix' DNA-binding domain"/>
    <property type="match status" value="1"/>
</dbReference>
<dbReference type="PANTHER" id="PTHR30363">
    <property type="entry name" value="HTH-TYPE TRANSCRIPTIONAL REGULATOR SRLR-RELATED"/>
    <property type="match status" value="1"/>
</dbReference>
<evidence type="ECO:0000313" key="6">
    <source>
        <dbReference type="Proteomes" id="UP000503011"/>
    </source>
</evidence>
<keyword evidence="2" id="KW-0238">DNA-binding</keyword>
<name>A0A6F8YHJ9_9ACTN</name>
<dbReference type="Pfam" id="PF08220">
    <property type="entry name" value="HTH_DeoR"/>
    <property type="match status" value="1"/>
</dbReference>
<dbReference type="EMBL" id="AP022871">
    <property type="protein sequence ID" value="BCB85560.1"/>
    <property type="molecule type" value="Genomic_DNA"/>
</dbReference>
<evidence type="ECO:0000259" key="4">
    <source>
        <dbReference type="PROSITE" id="PS51000"/>
    </source>
</evidence>
<sequence>MRNFAQRPVLHTDVSRTIVHETRTVRMAEATLDRYARWNALLELLTDSGRVSVEDAASRLDVSQATIRRDFDQLAQQQMITRTRGGAVANGVSYDLPLRYKTAKHSAEKQRIGAAAAALVSPGMVVGLNGGTTMTEVARALAVRPDLNSGSDGAQLTVVTNALNIANELLVRSRMKIVVAGGVVRPQSYELVGPLGGALLREVTLDVALLGVDAIDVQLGAAAHHEGEASMNNLMVARAKRVVIIADSSKLGGHAFARICPIERIEMLVTDSGAPPETVAIFEAAGVRVISA</sequence>
<evidence type="ECO:0000313" key="5">
    <source>
        <dbReference type="EMBL" id="BCB85560.1"/>
    </source>
</evidence>
<dbReference type="Gene3D" id="3.40.50.1360">
    <property type="match status" value="1"/>
</dbReference>
<keyword evidence="1" id="KW-0805">Transcription regulation</keyword>
<accession>A0A6F8YHJ9</accession>
<feature type="domain" description="HTH deoR-type" evidence="4">
    <location>
        <begin position="34"/>
        <end position="89"/>
    </location>
</feature>
<dbReference type="PROSITE" id="PS00894">
    <property type="entry name" value="HTH_DEOR_1"/>
    <property type="match status" value="1"/>
</dbReference>
<dbReference type="SUPFAM" id="SSF100950">
    <property type="entry name" value="NagB/RpiA/CoA transferase-like"/>
    <property type="match status" value="1"/>
</dbReference>
<evidence type="ECO:0000256" key="3">
    <source>
        <dbReference type="ARBA" id="ARBA00023163"/>
    </source>
</evidence>
<dbReference type="GO" id="GO:0003677">
    <property type="term" value="F:DNA binding"/>
    <property type="evidence" value="ECO:0007669"/>
    <property type="project" value="UniProtKB-KW"/>
</dbReference>
<dbReference type="InterPro" id="IPR036388">
    <property type="entry name" value="WH-like_DNA-bd_sf"/>
</dbReference>
<evidence type="ECO:0000256" key="2">
    <source>
        <dbReference type="ARBA" id="ARBA00023125"/>
    </source>
</evidence>
<dbReference type="GO" id="GO:0003700">
    <property type="term" value="F:DNA-binding transcription factor activity"/>
    <property type="evidence" value="ECO:0007669"/>
    <property type="project" value="InterPro"/>
</dbReference>
<dbReference type="InterPro" id="IPR036390">
    <property type="entry name" value="WH_DNA-bd_sf"/>
</dbReference>
<gene>
    <name evidence="5" type="ORF">Psuf_028730</name>
</gene>
<dbReference type="InterPro" id="IPR018356">
    <property type="entry name" value="Tscrpt_reg_HTH_DeoR_CS"/>
</dbReference>
<dbReference type="Gene3D" id="1.10.10.10">
    <property type="entry name" value="Winged helix-like DNA-binding domain superfamily/Winged helix DNA-binding domain"/>
    <property type="match status" value="1"/>
</dbReference>
<evidence type="ECO:0000256" key="1">
    <source>
        <dbReference type="ARBA" id="ARBA00023015"/>
    </source>
</evidence>
<dbReference type="InterPro" id="IPR050313">
    <property type="entry name" value="Carb_Metab_HTH_regulators"/>
</dbReference>
<dbReference type="AlphaFoldDB" id="A0A6F8YHJ9"/>
<dbReference type="SMART" id="SM01134">
    <property type="entry name" value="DeoRC"/>
    <property type="match status" value="1"/>
</dbReference>